<proteinExistence type="predicted"/>
<evidence type="ECO:0000313" key="2">
    <source>
        <dbReference type="Proteomes" id="UP001310386"/>
    </source>
</evidence>
<comment type="caution">
    <text evidence="1">The sequence shown here is derived from an EMBL/GenBank/DDBJ whole genome shotgun (WGS) entry which is preliminary data.</text>
</comment>
<dbReference type="SUPFAM" id="SSF58104">
    <property type="entry name" value="Methyl-accepting chemotaxis protein (MCP) signaling domain"/>
    <property type="match status" value="1"/>
</dbReference>
<gene>
    <name evidence="1" type="ORF">VF724_08740</name>
</gene>
<evidence type="ECO:0008006" key="3">
    <source>
        <dbReference type="Google" id="ProtNLM"/>
    </source>
</evidence>
<dbReference type="EMBL" id="JAYJLD010000010">
    <property type="protein sequence ID" value="MEB3101748.1"/>
    <property type="molecule type" value="Genomic_DNA"/>
</dbReference>
<evidence type="ECO:0000313" key="1">
    <source>
        <dbReference type="EMBL" id="MEB3101748.1"/>
    </source>
</evidence>
<reference evidence="1" key="1">
    <citation type="submission" date="2023-12" db="EMBL/GenBank/DDBJ databases">
        <title>Fervidustalea candida gen. nov., sp. nov., a novel member of the family Paenibacillaceae isolated from a geothermal area.</title>
        <authorList>
            <person name="Li W.-J."/>
            <person name="Jiao J.-Y."/>
            <person name="Chen Y."/>
        </authorList>
    </citation>
    <scope>NUCLEOTIDE SEQUENCE</scope>
    <source>
        <strain evidence="1">SYSU GA230002</strain>
    </source>
</reference>
<sequence length="72" mass="7888">MKRLKTGSMQIKDSVIEISAIIEQAAENSEEVARAANQQFEIVNQVAESSTCIAGMSEKLLQEVTKFESAQV</sequence>
<keyword evidence="2" id="KW-1185">Reference proteome</keyword>
<dbReference type="Gene3D" id="1.10.287.950">
    <property type="entry name" value="Methyl-accepting chemotaxis protein"/>
    <property type="match status" value="1"/>
</dbReference>
<name>A0ABU5ZHQ8_9BACL</name>
<dbReference type="RefSeq" id="WP_371753869.1">
    <property type="nucleotide sequence ID" value="NZ_JAYJLD010000010.1"/>
</dbReference>
<dbReference type="Proteomes" id="UP001310386">
    <property type="component" value="Unassembled WGS sequence"/>
</dbReference>
<accession>A0ABU5ZHQ8</accession>
<protein>
    <recommendedName>
        <fullName evidence="3">Methyl-accepting chemotaxis protein</fullName>
    </recommendedName>
</protein>
<organism evidence="1 2">
    <name type="scientific">Ferviditalea candida</name>
    <dbReference type="NCBI Taxonomy" id="3108399"/>
    <lineage>
        <taxon>Bacteria</taxon>
        <taxon>Bacillati</taxon>
        <taxon>Bacillota</taxon>
        <taxon>Bacilli</taxon>
        <taxon>Bacillales</taxon>
        <taxon>Paenibacillaceae</taxon>
        <taxon>Ferviditalea</taxon>
    </lineage>
</organism>